<organism evidence="1">
    <name type="scientific">marine sediment metagenome</name>
    <dbReference type="NCBI Taxonomy" id="412755"/>
    <lineage>
        <taxon>unclassified sequences</taxon>
        <taxon>metagenomes</taxon>
        <taxon>ecological metagenomes</taxon>
    </lineage>
</organism>
<evidence type="ECO:0000313" key="1">
    <source>
        <dbReference type="EMBL" id="KKM61387.1"/>
    </source>
</evidence>
<accession>A0A0F9LWE7</accession>
<protein>
    <submittedName>
        <fullName evidence="1">Uncharacterized protein</fullName>
    </submittedName>
</protein>
<sequence>MIDKFVKRKFISAKKFEEWKIDSLQIPKVCSIHDSEELFELTKDLVARNPPEKRGCYYTASECVIHCQNVNYVLGYTTWRNSINDHAWNSYKGVEFDLMKQINIQYDKYFKVIEMSTQELLDYLFTNGYLKDYALLEYYYKHKIASENDYVSSPEDYVIGLYETIKKLL</sequence>
<comment type="caution">
    <text evidence="1">The sequence shown here is derived from an EMBL/GenBank/DDBJ whole genome shotgun (WGS) entry which is preliminary data.</text>
</comment>
<proteinExistence type="predicted"/>
<dbReference type="AlphaFoldDB" id="A0A0F9LWE7"/>
<gene>
    <name evidence="1" type="ORF">LCGC14_1532260</name>
</gene>
<reference evidence="1" key="1">
    <citation type="journal article" date="2015" name="Nature">
        <title>Complex archaea that bridge the gap between prokaryotes and eukaryotes.</title>
        <authorList>
            <person name="Spang A."/>
            <person name="Saw J.H."/>
            <person name="Jorgensen S.L."/>
            <person name="Zaremba-Niedzwiedzka K."/>
            <person name="Martijn J."/>
            <person name="Lind A.E."/>
            <person name="van Eijk R."/>
            <person name="Schleper C."/>
            <person name="Guy L."/>
            <person name="Ettema T.J."/>
        </authorList>
    </citation>
    <scope>NUCLEOTIDE SEQUENCE</scope>
</reference>
<dbReference type="EMBL" id="LAZR01011494">
    <property type="protein sequence ID" value="KKM61387.1"/>
    <property type="molecule type" value="Genomic_DNA"/>
</dbReference>
<name>A0A0F9LWE7_9ZZZZ</name>